<dbReference type="GO" id="GO:0120518">
    <property type="term" value="F:protein N-terminal-methionine acetyltransferase activity"/>
    <property type="evidence" value="ECO:0007669"/>
    <property type="project" value="UniProtKB-EC"/>
</dbReference>
<evidence type="ECO:0000256" key="2">
    <source>
        <dbReference type="ARBA" id="ARBA00022679"/>
    </source>
</evidence>
<evidence type="ECO:0000313" key="13">
    <source>
        <dbReference type="RefSeq" id="XP_013389989.1"/>
    </source>
</evidence>
<dbReference type="Gene3D" id="3.40.630.30">
    <property type="match status" value="2"/>
</dbReference>
<dbReference type="InterPro" id="IPR045141">
    <property type="entry name" value="NAA60-like"/>
</dbReference>
<dbReference type="Pfam" id="PF00583">
    <property type="entry name" value="Acetyltransf_1"/>
    <property type="match status" value="1"/>
</dbReference>
<keyword evidence="4" id="KW-0156">Chromatin regulator</keyword>
<sequence>MTQQNSFSIQREVQMRFLSPSDIDDIKKLCADWFPIDYPENWFKDITSNTKFFSLAATFNGQIIGMIVADIKPRSTCNKEDSDLLASHYPANIQVAYILSLGVVRDFRNHGIDILDTDTTSTVNNLIPMTQQNSFSIQREVQMRFLSPSDINDIKKLCADWFPIDYPENWFKDITSNTKFFSLAATFNGQIIGMIVADIKPRSTCNKEDSDLLASHYPANIQVAYILSLGVVRDFRNHGIASLLLETLLQHLTTSERQNCKAVYLHVLTANATAIRFYERRNFKLHSFLPYYYSIKGSPSDGYTYVLYINGGEPPWTAFDYLRNVGHFCSSLVQVQVCAIPQRLFHHLRSWVKKVVLGSPDSDIRQFTHHS</sequence>
<dbReference type="AlphaFoldDB" id="A0A1S3HY38"/>
<dbReference type="GO" id="GO:0004402">
    <property type="term" value="F:histone acetyltransferase activity"/>
    <property type="evidence" value="ECO:0007669"/>
    <property type="project" value="TreeGrafter"/>
</dbReference>
<dbReference type="KEGG" id="lak:106158510"/>
<dbReference type="RefSeq" id="XP_013389989.1">
    <property type="nucleotide sequence ID" value="XM_013534535.1"/>
</dbReference>
<evidence type="ECO:0000256" key="8">
    <source>
        <dbReference type="ARBA" id="ARBA00026144"/>
    </source>
</evidence>
<evidence type="ECO:0000256" key="6">
    <source>
        <dbReference type="ARBA" id="ARBA00025774"/>
    </source>
</evidence>
<name>A0A1S3HY38_LINAN</name>
<dbReference type="InterPro" id="IPR000182">
    <property type="entry name" value="GNAT_dom"/>
</dbReference>
<dbReference type="PROSITE" id="PS51186">
    <property type="entry name" value="GNAT"/>
    <property type="match status" value="1"/>
</dbReference>
<evidence type="ECO:0000256" key="3">
    <source>
        <dbReference type="ARBA" id="ARBA00022829"/>
    </source>
</evidence>
<proteinExistence type="inferred from homology"/>
<evidence type="ECO:0000256" key="10">
    <source>
        <dbReference type="ARBA" id="ARBA00048848"/>
    </source>
</evidence>
<dbReference type="CDD" id="cd04301">
    <property type="entry name" value="NAT_SF"/>
    <property type="match status" value="1"/>
</dbReference>
<dbReference type="EC" id="2.3.1.48" evidence="1"/>
<dbReference type="PANTHER" id="PTHR14744:SF15">
    <property type="entry name" value="N-ALPHA-ACETYLTRANSFERASE 60"/>
    <property type="match status" value="1"/>
</dbReference>
<dbReference type="SUPFAM" id="SSF55729">
    <property type="entry name" value="Acyl-CoA N-acyltransferases (Nat)"/>
    <property type="match status" value="2"/>
</dbReference>
<reference evidence="13" key="1">
    <citation type="submission" date="2025-08" db="UniProtKB">
        <authorList>
            <consortium name="RefSeq"/>
        </authorList>
    </citation>
    <scope>IDENTIFICATION</scope>
    <source>
        <tissue evidence="13">Gonads</tissue>
    </source>
</reference>
<dbReference type="GO" id="GO:0007059">
    <property type="term" value="P:chromosome segregation"/>
    <property type="evidence" value="ECO:0007669"/>
    <property type="project" value="UniProtKB-KW"/>
</dbReference>
<accession>A0A1S3HY38</accession>
<keyword evidence="5" id="KW-0012">Acyltransferase</keyword>
<evidence type="ECO:0000256" key="4">
    <source>
        <dbReference type="ARBA" id="ARBA00022853"/>
    </source>
</evidence>
<dbReference type="InterPro" id="IPR016181">
    <property type="entry name" value="Acyl_CoA_acyltransferase"/>
</dbReference>
<dbReference type="Proteomes" id="UP000085678">
    <property type="component" value="Unplaced"/>
</dbReference>
<keyword evidence="3" id="KW-0159">Chromosome partition</keyword>
<gene>
    <name evidence="13" type="primary">LOC106158510</name>
</gene>
<dbReference type="InParanoid" id="A0A1S3HY38"/>
<dbReference type="STRING" id="7574.A0A1S3HY38"/>
<evidence type="ECO:0000256" key="7">
    <source>
        <dbReference type="ARBA" id="ARBA00026111"/>
    </source>
</evidence>
<evidence type="ECO:0000259" key="11">
    <source>
        <dbReference type="PROSITE" id="PS51186"/>
    </source>
</evidence>
<dbReference type="OrthoDB" id="47017at2759"/>
<dbReference type="GO" id="GO:0000139">
    <property type="term" value="C:Golgi membrane"/>
    <property type="evidence" value="ECO:0007669"/>
    <property type="project" value="TreeGrafter"/>
</dbReference>
<comment type="catalytic activity">
    <reaction evidence="10">
        <text>N-terminal L-methionyl-[transmembrane protein] + acetyl-CoA = N-terminal N(alpha)-acetyl-L-methionyl-[transmembrane protein] + CoA + H(+)</text>
        <dbReference type="Rhea" id="RHEA:50604"/>
        <dbReference type="Rhea" id="RHEA-COMP:12745"/>
        <dbReference type="Rhea" id="RHEA-COMP:12746"/>
        <dbReference type="ChEBI" id="CHEBI:15378"/>
        <dbReference type="ChEBI" id="CHEBI:57287"/>
        <dbReference type="ChEBI" id="CHEBI:57288"/>
        <dbReference type="ChEBI" id="CHEBI:64731"/>
        <dbReference type="ChEBI" id="CHEBI:133414"/>
        <dbReference type="EC" id="2.3.1.259"/>
    </reaction>
</comment>
<evidence type="ECO:0000256" key="9">
    <source>
        <dbReference type="ARBA" id="ARBA00048017"/>
    </source>
</evidence>
<organism evidence="12 13">
    <name type="scientific">Lingula anatina</name>
    <name type="common">Brachiopod</name>
    <name type="synonym">Lingula unguis</name>
    <dbReference type="NCBI Taxonomy" id="7574"/>
    <lineage>
        <taxon>Eukaryota</taxon>
        <taxon>Metazoa</taxon>
        <taxon>Spiralia</taxon>
        <taxon>Lophotrochozoa</taxon>
        <taxon>Brachiopoda</taxon>
        <taxon>Linguliformea</taxon>
        <taxon>Lingulata</taxon>
        <taxon>Lingulida</taxon>
        <taxon>Linguloidea</taxon>
        <taxon>Lingulidae</taxon>
        <taxon>Lingula</taxon>
    </lineage>
</organism>
<dbReference type="EC" id="2.3.1.259" evidence="7"/>
<evidence type="ECO:0000256" key="5">
    <source>
        <dbReference type="ARBA" id="ARBA00023315"/>
    </source>
</evidence>
<keyword evidence="12" id="KW-1185">Reference proteome</keyword>
<dbReference type="GeneID" id="106158510"/>
<keyword evidence="2" id="KW-0808">Transferase</keyword>
<comment type="catalytic activity">
    <reaction evidence="9">
        <text>L-lysyl-[protein] + acetyl-CoA = N(6)-acetyl-L-lysyl-[protein] + CoA + H(+)</text>
        <dbReference type="Rhea" id="RHEA:45948"/>
        <dbReference type="Rhea" id="RHEA-COMP:9752"/>
        <dbReference type="Rhea" id="RHEA-COMP:10731"/>
        <dbReference type="ChEBI" id="CHEBI:15378"/>
        <dbReference type="ChEBI" id="CHEBI:29969"/>
        <dbReference type="ChEBI" id="CHEBI:57287"/>
        <dbReference type="ChEBI" id="CHEBI:57288"/>
        <dbReference type="ChEBI" id="CHEBI:61930"/>
        <dbReference type="EC" id="2.3.1.48"/>
    </reaction>
</comment>
<evidence type="ECO:0000313" key="12">
    <source>
        <dbReference type="Proteomes" id="UP000085678"/>
    </source>
</evidence>
<feature type="domain" description="N-acetyltransferase" evidence="11">
    <location>
        <begin position="141"/>
        <end position="310"/>
    </location>
</feature>
<comment type="similarity">
    <text evidence="6">Belongs to the acetyltransferase family. NAA60 subfamily.</text>
</comment>
<dbReference type="PANTHER" id="PTHR14744">
    <property type="entry name" value="N-ALPHA-ACETYLTRANSFERASE 60"/>
    <property type="match status" value="1"/>
</dbReference>
<evidence type="ECO:0000256" key="1">
    <source>
        <dbReference type="ARBA" id="ARBA00013184"/>
    </source>
</evidence>
<protein>
    <recommendedName>
        <fullName evidence="8">N-alpha-acetyltransferase 60</fullName>
        <ecNumber evidence="7">2.3.1.259</ecNumber>
        <ecNumber evidence="1">2.3.1.48</ecNumber>
    </recommendedName>
</protein>